<dbReference type="Proteomes" id="UP000199045">
    <property type="component" value="Unassembled WGS sequence"/>
</dbReference>
<dbReference type="STRING" id="104663.SAMN04488121_103685"/>
<name>A0A1G7S0B9_CHIFI</name>
<dbReference type="AlphaFoldDB" id="A0A1G7S0B9"/>
<evidence type="ECO:0000313" key="1">
    <source>
        <dbReference type="EMBL" id="SDG16384.1"/>
    </source>
</evidence>
<dbReference type="EMBL" id="FNBN01000003">
    <property type="protein sequence ID" value="SDG16384.1"/>
    <property type="molecule type" value="Genomic_DNA"/>
</dbReference>
<dbReference type="RefSeq" id="WP_089833410.1">
    <property type="nucleotide sequence ID" value="NZ_FNBN01000003.1"/>
</dbReference>
<reference evidence="1 2" key="1">
    <citation type="submission" date="2016-10" db="EMBL/GenBank/DDBJ databases">
        <authorList>
            <person name="de Groot N.N."/>
        </authorList>
    </citation>
    <scope>NUCLEOTIDE SEQUENCE [LARGE SCALE GENOMIC DNA]</scope>
    <source>
        <strain evidence="1 2">DSM 527</strain>
    </source>
</reference>
<evidence type="ECO:0000313" key="2">
    <source>
        <dbReference type="Proteomes" id="UP000199045"/>
    </source>
</evidence>
<sequence>MENSVVKKKPKARKPKRSKAYLFSPKVINGKDRQYVFNFPLLSVMTKENGQYMIENDMLAIIGVGRTRAEVAQDFADVFDDIYQWYNELPEDQLTPKMLRTKTILNNTIKSVIVAP</sequence>
<dbReference type="OrthoDB" id="675697at2"/>
<protein>
    <submittedName>
        <fullName evidence="1">Uncharacterized protein</fullName>
    </submittedName>
</protein>
<accession>A0A1G7S0B9</accession>
<gene>
    <name evidence="1" type="ORF">SAMN04488121_103685</name>
</gene>
<organism evidence="1 2">
    <name type="scientific">Chitinophaga filiformis</name>
    <name type="common">Myxococcus filiformis</name>
    <name type="synonym">Flexibacter filiformis</name>
    <dbReference type="NCBI Taxonomy" id="104663"/>
    <lineage>
        <taxon>Bacteria</taxon>
        <taxon>Pseudomonadati</taxon>
        <taxon>Bacteroidota</taxon>
        <taxon>Chitinophagia</taxon>
        <taxon>Chitinophagales</taxon>
        <taxon>Chitinophagaceae</taxon>
        <taxon>Chitinophaga</taxon>
    </lineage>
</organism>
<proteinExistence type="predicted"/>